<keyword evidence="3" id="KW-1185">Reference proteome</keyword>
<reference evidence="2" key="1">
    <citation type="submission" date="2020-03" db="EMBL/GenBank/DDBJ databases">
        <title>Genome of Pelagibius litoralis DSM 21314T.</title>
        <authorList>
            <person name="Wang G."/>
        </authorList>
    </citation>
    <scope>NUCLEOTIDE SEQUENCE</scope>
    <source>
        <strain evidence="2">DSM 21314</strain>
    </source>
</reference>
<evidence type="ECO:0000313" key="2">
    <source>
        <dbReference type="EMBL" id="NIA70738.1"/>
    </source>
</evidence>
<protein>
    <submittedName>
        <fullName evidence="2">Uncharacterized protein</fullName>
    </submittedName>
</protein>
<comment type="caution">
    <text evidence="2">The sequence shown here is derived from an EMBL/GenBank/DDBJ whole genome shotgun (WGS) entry which is preliminary data.</text>
</comment>
<dbReference type="AlphaFoldDB" id="A0A967K903"/>
<dbReference type="Proteomes" id="UP000761264">
    <property type="component" value="Unassembled WGS sequence"/>
</dbReference>
<dbReference type="RefSeq" id="WP_167227668.1">
    <property type="nucleotide sequence ID" value="NZ_JAAQPH010000016.1"/>
</dbReference>
<accession>A0A967K903</accession>
<dbReference type="EMBL" id="JAAQPH010000016">
    <property type="protein sequence ID" value="NIA70738.1"/>
    <property type="molecule type" value="Genomic_DNA"/>
</dbReference>
<sequence length="261" mass="28002">MTTTSQLEPCPFCRADLGLEAVPENHWKHPYNGCVLEGHSVTYDEETAWNTRSNSTSDAAVPRQPATPGISGASQQAAVDSGKLRGSMDLQPADSSGFAATPEQAEAMADAIWQLLDDMQFQDIGGYVCGGAIQQAKEAIEPFADNLELEPHERAKPYGGYAAGVAKCVEEIKEQLAKQRAFRTSKHAQGNAGKVHTATVAILTLEELLENLLILSPAPQPDTGLVEAVEKALKHADGNGMQGWPVFVALRKALQAQEKQP</sequence>
<gene>
    <name evidence="2" type="ORF">HBA54_19240</name>
</gene>
<evidence type="ECO:0000256" key="1">
    <source>
        <dbReference type="SAM" id="MobiDB-lite"/>
    </source>
</evidence>
<proteinExistence type="predicted"/>
<evidence type="ECO:0000313" key="3">
    <source>
        <dbReference type="Proteomes" id="UP000761264"/>
    </source>
</evidence>
<organism evidence="2 3">
    <name type="scientific">Pelagibius litoralis</name>
    <dbReference type="NCBI Taxonomy" id="374515"/>
    <lineage>
        <taxon>Bacteria</taxon>
        <taxon>Pseudomonadati</taxon>
        <taxon>Pseudomonadota</taxon>
        <taxon>Alphaproteobacteria</taxon>
        <taxon>Rhodospirillales</taxon>
        <taxon>Rhodovibrionaceae</taxon>
        <taxon>Pelagibius</taxon>
    </lineage>
</organism>
<name>A0A967K903_9PROT</name>
<feature type="compositionally biased region" description="Polar residues" evidence="1">
    <location>
        <begin position="49"/>
        <end position="58"/>
    </location>
</feature>
<feature type="region of interest" description="Disordered" evidence="1">
    <location>
        <begin position="49"/>
        <end position="82"/>
    </location>
</feature>